<dbReference type="GO" id="GO:0055130">
    <property type="term" value="P:D-alanine catabolic process"/>
    <property type="evidence" value="ECO:0007669"/>
    <property type="project" value="TreeGrafter"/>
</dbReference>
<dbReference type="NCBIfam" id="NF001933">
    <property type="entry name" value="PRK00711.1"/>
    <property type="match status" value="1"/>
</dbReference>
<dbReference type="GO" id="GO:0005737">
    <property type="term" value="C:cytoplasm"/>
    <property type="evidence" value="ECO:0007669"/>
    <property type="project" value="TreeGrafter"/>
</dbReference>
<protein>
    <submittedName>
        <fullName evidence="4">FAD-dependent oxidoreductase</fullName>
    </submittedName>
</protein>
<evidence type="ECO:0000256" key="2">
    <source>
        <dbReference type="ARBA" id="ARBA00023002"/>
    </source>
</evidence>
<dbReference type="InterPro" id="IPR006076">
    <property type="entry name" value="FAD-dep_OxRdtase"/>
</dbReference>
<feature type="domain" description="FAD dependent oxidoreductase" evidence="3">
    <location>
        <begin position="2"/>
        <end position="399"/>
    </location>
</feature>
<gene>
    <name evidence="4" type="ORF">DZC75_09745</name>
</gene>
<dbReference type="RefSeq" id="WP_116888119.1">
    <property type="nucleotide sequence ID" value="NZ_CP031641.1"/>
</dbReference>
<keyword evidence="2" id="KW-0560">Oxidoreductase</keyword>
<dbReference type="Pfam" id="PF01266">
    <property type="entry name" value="DAO"/>
    <property type="match status" value="1"/>
</dbReference>
<evidence type="ECO:0000256" key="1">
    <source>
        <dbReference type="ARBA" id="ARBA00009410"/>
    </source>
</evidence>
<reference evidence="4 5" key="1">
    <citation type="submission" date="2018-08" db="EMBL/GenBank/DDBJ databases">
        <authorList>
            <person name="Lee Y."/>
            <person name="Kakembo D."/>
        </authorList>
    </citation>
    <scope>NUCLEOTIDE SEQUENCE [LARGE SCALE GENOMIC DNA]</scope>
    <source>
        <strain evidence="4 5">JBCS1880</strain>
    </source>
</reference>
<proteinExistence type="inferred from homology"/>
<dbReference type="GO" id="GO:0005886">
    <property type="term" value="C:plasma membrane"/>
    <property type="evidence" value="ECO:0007669"/>
    <property type="project" value="TreeGrafter"/>
</dbReference>
<dbReference type="Gene3D" id="3.50.50.60">
    <property type="entry name" value="FAD/NAD(P)-binding domain"/>
    <property type="match status" value="2"/>
</dbReference>
<sequence>MHVVVVGAGVIGLSSALYLARAGLEVTLVERNQDVALETSFANGGQLSYNNVAPLADPSVLGHLPRWLLSREAPLHLRPRLDPRQWRWCLAFLRACRTSRVEQTFSEMLSLSLRSQTLMTELLQHTPIDFDLRHSGKLIIHRSAASLSAAARLLERQQAAGARHQVLSASECTVLEPALAAVTERLAGGIFTPGDAVGNCRLFCEGVKRQLQGMRNVRLHLGEAVSGFERRGSRLAALRLGEDRLPADGFVIACGIASVPLVKPLGIDLPLYPLRGYTLSVQPNENLSLPKISITDASRKILYAPLGESLRIAAMVDLGARTAHAPERRIALLKRQVGEVFPALDLRQIQAWAGLRPATALGKPIIDRAPGLDNLWLNVGHGPLGFTLACASGEGLARLIVQTQPPVDLAPFSLAAHGAGN</sequence>
<name>A0AAI8KAR2_9PSED</name>
<dbReference type="Proteomes" id="UP000258127">
    <property type="component" value="Chromosome"/>
</dbReference>
<organism evidence="4 5">
    <name type="scientific">Pseudomonas parafulva</name>
    <dbReference type="NCBI Taxonomy" id="157782"/>
    <lineage>
        <taxon>Bacteria</taxon>
        <taxon>Pseudomonadati</taxon>
        <taxon>Pseudomonadota</taxon>
        <taxon>Gammaproteobacteria</taxon>
        <taxon>Pseudomonadales</taxon>
        <taxon>Pseudomonadaceae</taxon>
        <taxon>Pseudomonas</taxon>
    </lineage>
</organism>
<evidence type="ECO:0000313" key="4">
    <source>
        <dbReference type="EMBL" id="AXO88267.1"/>
    </source>
</evidence>
<dbReference type="Gene3D" id="3.30.9.10">
    <property type="entry name" value="D-Amino Acid Oxidase, subunit A, domain 2"/>
    <property type="match status" value="1"/>
</dbReference>
<comment type="similarity">
    <text evidence="1">Belongs to the DadA oxidoreductase family.</text>
</comment>
<dbReference type="EMBL" id="CP031641">
    <property type="protein sequence ID" value="AXO88267.1"/>
    <property type="molecule type" value="Genomic_DNA"/>
</dbReference>
<keyword evidence="5" id="KW-1185">Reference proteome</keyword>
<dbReference type="AlphaFoldDB" id="A0AAI8KAR2"/>
<dbReference type="SUPFAM" id="SSF54373">
    <property type="entry name" value="FAD-linked reductases, C-terminal domain"/>
    <property type="match status" value="1"/>
</dbReference>
<dbReference type="InterPro" id="IPR036188">
    <property type="entry name" value="FAD/NAD-bd_sf"/>
</dbReference>
<dbReference type="SUPFAM" id="SSF51905">
    <property type="entry name" value="FAD/NAD(P)-binding domain"/>
    <property type="match status" value="1"/>
</dbReference>
<dbReference type="GO" id="GO:0008718">
    <property type="term" value="F:D-amino-acid dehydrogenase activity"/>
    <property type="evidence" value="ECO:0007669"/>
    <property type="project" value="TreeGrafter"/>
</dbReference>
<dbReference type="PANTHER" id="PTHR13847:SF280">
    <property type="entry name" value="D-AMINO ACID DEHYDROGENASE"/>
    <property type="match status" value="1"/>
</dbReference>
<dbReference type="PANTHER" id="PTHR13847">
    <property type="entry name" value="SARCOSINE DEHYDROGENASE-RELATED"/>
    <property type="match status" value="1"/>
</dbReference>
<evidence type="ECO:0000259" key="3">
    <source>
        <dbReference type="Pfam" id="PF01266"/>
    </source>
</evidence>
<accession>A0AAI8KAR2</accession>
<evidence type="ECO:0000313" key="5">
    <source>
        <dbReference type="Proteomes" id="UP000258127"/>
    </source>
</evidence>